<proteinExistence type="predicted"/>
<evidence type="ECO:0000256" key="2">
    <source>
        <dbReference type="SAM" id="Phobius"/>
    </source>
</evidence>
<keyword evidence="2" id="KW-0472">Membrane</keyword>
<organism evidence="3 4">
    <name type="scientific">Actinoplanes digitatis</name>
    <dbReference type="NCBI Taxonomy" id="1868"/>
    <lineage>
        <taxon>Bacteria</taxon>
        <taxon>Bacillati</taxon>
        <taxon>Actinomycetota</taxon>
        <taxon>Actinomycetes</taxon>
        <taxon>Micromonosporales</taxon>
        <taxon>Micromonosporaceae</taxon>
        <taxon>Actinoplanes</taxon>
    </lineage>
</organism>
<name>A0A7W7HYN5_9ACTN</name>
<dbReference type="EMBL" id="JACHNH010000001">
    <property type="protein sequence ID" value="MBB4763217.1"/>
    <property type="molecule type" value="Genomic_DNA"/>
</dbReference>
<dbReference type="Proteomes" id="UP000578112">
    <property type="component" value="Unassembled WGS sequence"/>
</dbReference>
<dbReference type="RefSeq" id="WP_184994549.1">
    <property type="nucleotide sequence ID" value="NZ_BOMK01000010.1"/>
</dbReference>
<feature type="transmembrane region" description="Helical" evidence="2">
    <location>
        <begin position="38"/>
        <end position="58"/>
    </location>
</feature>
<evidence type="ECO:0000313" key="3">
    <source>
        <dbReference type="EMBL" id="MBB4763217.1"/>
    </source>
</evidence>
<keyword evidence="2" id="KW-0812">Transmembrane</keyword>
<feature type="region of interest" description="Disordered" evidence="1">
    <location>
        <begin position="1"/>
        <end position="31"/>
    </location>
</feature>
<reference evidence="3 4" key="1">
    <citation type="submission" date="2020-08" db="EMBL/GenBank/DDBJ databases">
        <title>Sequencing the genomes of 1000 actinobacteria strains.</title>
        <authorList>
            <person name="Klenk H.-P."/>
        </authorList>
    </citation>
    <scope>NUCLEOTIDE SEQUENCE [LARGE SCALE GENOMIC DNA]</scope>
    <source>
        <strain evidence="3 4">DSM 43149</strain>
    </source>
</reference>
<comment type="caution">
    <text evidence="3">The sequence shown here is derived from an EMBL/GenBank/DDBJ whole genome shotgun (WGS) entry which is preliminary data.</text>
</comment>
<keyword evidence="4" id="KW-1185">Reference proteome</keyword>
<keyword evidence="2" id="KW-1133">Transmembrane helix</keyword>
<evidence type="ECO:0000313" key="4">
    <source>
        <dbReference type="Proteomes" id="UP000578112"/>
    </source>
</evidence>
<gene>
    <name evidence="3" type="ORF">BJ971_003773</name>
</gene>
<feature type="region of interest" description="Disordered" evidence="1">
    <location>
        <begin position="66"/>
        <end position="90"/>
    </location>
</feature>
<accession>A0A7W7HYN5</accession>
<sequence>MPEEQTGGNDAEPTPESEEAEQAPHVGFLQRLERRPGLPGAVALSAFAAILVGVLAAVPDWRDMVGGDDPPPAAGATISPASATPSLIPSDGPALSAIDLVVRDPQKAGEPDDVEAPRTPPSVEITVHNRGTRRSVTTRIVATVEDSAVIKQCDAQGNTVPVSATYDLVLPPRPAGGTAFQVPVSQQQGPDEADRFAVRVGTSERDSPMSLHLYRLRFELVADGQQTKVPAGTAVVTVPETPSDSDAYFWSERYDSGQVDISDFSNAATATACMKANSAVLDRLMSEDAELSTELAEAQAKLRL</sequence>
<dbReference type="AlphaFoldDB" id="A0A7W7HYN5"/>
<protein>
    <submittedName>
        <fullName evidence="3">Uncharacterized protein</fullName>
    </submittedName>
</protein>
<evidence type="ECO:0000256" key="1">
    <source>
        <dbReference type="SAM" id="MobiDB-lite"/>
    </source>
</evidence>